<reference evidence="2" key="1">
    <citation type="submission" date="2021-02" db="EMBL/GenBank/DDBJ databases">
        <title>Fulvivirga sp. S481 isolated from sea water.</title>
        <authorList>
            <person name="Bae S.S."/>
            <person name="Baek K."/>
        </authorList>
    </citation>
    <scope>NUCLEOTIDE SEQUENCE</scope>
    <source>
        <strain evidence="2">S481</strain>
    </source>
</reference>
<dbReference type="RefSeq" id="WP_205720676.1">
    <property type="nucleotide sequence ID" value="NZ_CP070608.1"/>
</dbReference>
<dbReference type="KEGG" id="fuv:JR347_11120"/>
<dbReference type="AlphaFoldDB" id="A0A974WDN0"/>
<dbReference type="InterPro" id="IPR007024">
    <property type="entry name" value="BLUF_domain"/>
</dbReference>
<dbReference type="Gene3D" id="3.30.70.100">
    <property type="match status" value="1"/>
</dbReference>
<evidence type="ECO:0000313" key="3">
    <source>
        <dbReference type="Proteomes" id="UP000662783"/>
    </source>
</evidence>
<dbReference type="SMART" id="SM01034">
    <property type="entry name" value="BLUF"/>
    <property type="match status" value="1"/>
</dbReference>
<organism evidence="2 3">
    <name type="scientific">Fulvivirga lutea</name>
    <dbReference type="NCBI Taxonomy" id="2810512"/>
    <lineage>
        <taxon>Bacteria</taxon>
        <taxon>Pseudomonadati</taxon>
        <taxon>Bacteroidota</taxon>
        <taxon>Cytophagia</taxon>
        <taxon>Cytophagales</taxon>
        <taxon>Fulvivirgaceae</taxon>
        <taxon>Fulvivirga</taxon>
    </lineage>
</organism>
<name>A0A974WDN0_9BACT</name>
<dbReference type="Pfam" id="PF04940">
    <property type="entry name" value="BLUF"/>
    <property type="match status" value="1"/>
</dbReference>
<evidence type="ECO:0000313" key="2">
    <source>
        <dbReference type="EMBL" id="QSE96163.1"/>
    </source>
</evidence>
<keyword evidence="3" id="KW-1185">Reference proteome</keyword>
<proteinExistence type="predicted"/>
<dbReference type="GO" id="GO:0071949">
    <property type="term" value="F:FAD binding"/>
    <property type="evidence" value="ECO:0007669"/>
    <property type="project" value="InterPro"/>
</dbReference>
<dbReference type="SUPFAM" id="SSF54975">
    <property type="entry name" value="Acylphosphatase/BLUF domain-like"/>
    <property type="match status" value="1"/>
</dbReference>
<accession>A0A974WDN0</accession>
<dbReference type="PROSITE" id="PS50925">
    <property type="entry name" value="BLUF"/>
    <property type="match status" value="1"/>
</dbReference>
<dbReference type="GO" id="GO:0009882">
    <property type="term" value="F:blue light photoreceptor activity"/>
    <property type="evidence" value="ECO:0007669"/>
    <property type="project" value="InterPro"/>
</dbReference>
<sequence>MLSQLVYVSNRKPNCTQEEISKILESCKKNNPPLDITGILLYSKKKFIQLVEGESKVITGLYDKIKTDPRHSEVRMISLSPIKQKSFPSWHMGSKELPKEKVNFNTDITKEDETIFNNILGGKEENGERVLNMLKKFF</sequence>
<dbReference type="EMBL" id="CP070608">
    <property type="protein sequence ID" value="QSE96163.1"/>
    <property type="molecule type" value="Genomic_DNA"/>
</dbReference>
<protein>
    <submittedName>
        <fullName evidence="2">BLUF domain-containing protein</fullName>
    </submittedName>
</protein>
<dbReference type="InterPro" id="IPR036046">
    <property type="entry name" value="Acylphosphatase-like_dom_sf"/>
</dbReference>
<gene>
    <name evidence="2" type="ORF">JR347_11120</name>
</gene>
<feature type="domain" description="BLUF" evidence="1">
    <location>
        <begin position="2"/>
        <end position="93"/>
    </location>
</feature>
<dbReference type="Proteomes" id="UP000662783">
    <property type="component" value="Chromosome"/>
</dbReference>
<evidence type="ECO:0000259" key="1">
    <source>
        <dbReference type="PROSITE" id="PS50925"/>
    </source>
</evidence>